<feature type="transmembrane region" description="Helical" evidence="6">
    <location>
        <begin position="52"/>
        <end position="72"/>
    </location>
</feature>
<organism evidence="9 10">
    <name type="scientific">Cladophialophora yegresii CBS 114405</name>
    <dbReference type="NCBI Taxonomy" id="1182544"/>
    <lineage>
        <taxon>Eukaryota</taxon>
        <taxon>Fungi</taxon>
        <taxon>Dikarya</taxon>
        <taxon>Ascomycota</taxon>
        <taxon>Pezizomycotina</taxon>
        <taxon>Eurotiomycetes</taxon>
        <taxon>Chaetothyriomycetidae</taxon>
        <taxon>Chaetothyriales</taxon>
        <taxon>Herpotrichiellaceae</taxon>
        <taxon>Cladophialophora</taxon>
    </lineage>
</organism>
<dbReference type="STRING" id="1182544.W9VU37"/>
<dbReference type="InterPro" id="IPR000620">
    <property type="entry name" value="EamA_dom"/>
</dbReference>
<feature type="transmembrane region" description="Helical" evidence="6">
    <location>
        <begin position="301"/>
        <end position="322"/>
    </location>
</feature>
<sequence length="496" mass="54830">MVDTLSFSPPSSSPGIEMDDHGSTSRGQSRQRLLQHSSEPPRGWLGGVARHTLGLMLLLCVVFLWTMCNFLGSSIFADSTYAKPFFLTYLNTSTFMLAMIPNLLQAAYRRHRDRGDLYDTIRSNVLRSIKVSKEGYRPVPDNDTPQEDLQGEEDIESEVATQKRRSGDSSTVGDRDPDFGSHDGAEEGKTLGIIPTARLSFTFCMLWFGANYFAMSCLQYTTVASTTILTSTSSFWTLLIGALTHTEKFTWRKLFGVLMSFAGILLISKVDLSARTTDGEDATVRLIKREDTFPDKPAAELALGDALALLSAILYGVYTVMLKKATVTALPRSINMPLFFGFVGTFNFVFLSPLFPILHFTGLEPFALPPTRRIWTVLIINSMASFASDICWAYAMVLTSPLLVTVGLSLTIPLSLVGEMLLQGHYEGWVYWVGAGIVVGSFLFIDQEEKREEEGESEEQWHERPVEREGEVDIGGRRSTSSLGYGAGGTTTTHSS</sequence>
<evidence type="ECO:0000313" key="9">
    <source>
        <dbReference type="EMBL" id="EXJ55686.1"/>
    </source>
</evidence>
<feature type="domain" description="DUF3955" evidence="8">
    <location>
        <begin position="52"/>
        <end position="101"/>
    </location>
</feature>
<evidence type="ECO:0000256" key="3">
    <source>
        <dbReference type="ARBA" id="ARBA00022989"/>
    </source>
</evidence>
<comment type="subcellular location">
    <subcellularLocation>
        <location evidence="1">Endoplasmic reticulum membrane</location>
        <topology evidence="1">Multi-pass membrane protein</topology>
    </subcellularLocation>
</comment>
<feature type="compositionally biased region" description="Basic and acidic residues" evidence="5">
    <location>
        <begin position="450"/>
        <end position="476"/>
    </location>
</feature>
<dbReference type="Pfam" id="PF00892">
    <property type="entry name" value="EamA"/>
    <property type="match status" value="1"/>
</dbReference>
<dbReference type="EMBL" id="AMGW01000006">
    <property type="protein sequence ID" value="EXJ55686.1"/>
    <property type="molecule type" value="Genomic_DNA"/>
</dbReference>
<keyword evidence="3 6" id="KW-1133">Transmembrane helix</keyword>
<feature type="compositionally biased region" description="Acidic residues" evidence="5">
    <location>
        <begin position="144"/>
        <end position="157"/>
    </location>
</feature>
<dbReference type="eggNOG" id="KOG2765">
    <property type="taxonomic scope" value="Eukaryota"/>
</dbReference>
<dbReference type="InterPro" id="IPR025016">
    <property type="entry name" value="DUF3955"/>
</dbReference>
<feature type="transmembrane region" description="Helical" evidence="6">
    <location>
        <begin position="334"/>
        <end position="354"/>
    </location>
</feature>
<feature type="transmembrane region" description="Helical" evidence="6">
    <location>
        <begin position="84"/>
        <end position="104"/>
    </location>
</feature>
<dbReference type="GO" id="GO:0000329">
    <property type="term" value="C:fungal-type vacuole membrane"/>
    <property type="evidence" value="ECO:0007669"/>
    <property type="project" value="TreeGrafter"/>
</dbReference>
<evidence type="ECO:0000313" key="10">
    <source>
        <dbReference type="Proteomes" id="UP000019473"/>
    </source>
</evidence>
<evidence type="ECO:0000259" key="8">
    <source>
        <dbReference type="Pfam" id="PF13127"/>
    </source>
</evidence>
<keyword evidence="2 6" id="KW-0812">Transmembrane</keyword>
<evidence type="ECO:0000256" key="4">
    <source>
        <dbReference type="ARBA" id="ARBA00023136"/>
    </source>
</evidence>
<protein>
    <submittedName>
        <fullName evidence="9">Uncharacterized protein</fullName>
    </submittedName>
</protein>
<feature type="region of interest" description="Disordered" evidence="5">
    <location>
        <begin position="135"/>
        <end position="186"/>
    </location>
</feature>
<dbReference type="PANTHER" id="PTHR23051:SF0">
    <property type="entry name" value="SOLUTE CARRIER FAMILY 35 MEMBER F5"/>
    <property type="match status" value="1"/>
</dbReference>
<name>W9VU37_9EURO</name>
<feature type="region of interest" description="Disordered" evidence="5">
    <location>
        <begin position="450"/>
        <end position="496"/>
    </location>
</feature>
<evidence type="ECO:0000259" key="7">
    <source>
        <dbReference type="Pfam" id="PF00892"/>
    </source>
</evidence>
<dbReference type="PANTHER" id="PTHR23051">
    <property type="entry name" value="SOLUTE CARRIER FAMILY 35, MEMBER F5"/>
    <property type="match status" value="1"/>
</dbReference>
<proteinExistence type="predicted"/>
<feature type="region of interest" description="Disordered" evidence="5">
    <location>
        <begin position="1"/>
        <end position="39"/>
    </location>
</feature>
<dbReference type="InterPro" id="IPR037185">
    <property type="entry name" value="EmrE-like"/>
</dbReference>
<dbReference type="Pfam" id="PF13127">
    <property type="entry name" value="DUF3955"/>
    <property type="match status" value="1"/>
</dbReference>
<feature type="transmembrane region" description="Helical" evidence="6">
    <location>
        <begin position="196"/>
        <end position="214"/>
    </location>
</feature>
<evidence type="ECO:0000256" key="2">
    <source>
        <dbReference type="ARBA" id="ARBA00022692"/>
    </source>
</evidence>
<feature type="compositionally biased region" description="Polar residues" evidence="5">
    <location>
        <begin position="1"/>
        <end position="14"/>
    </location>
</feature>
<reference evidence="9 10" key="1">
    <citation type="submission" date="2013-03" db="EMBL/GenBank/DDBJ databases">
        <title>The Genome Sequence of Cladophialophora yegresii CBS 114405.</title>
        <authorList>
            <consortium name="The Broad Institute Genomics Platform"/>
            <person name="Cuomo C."/>
            <person name="de Hoog S."/>
            <person name="Gorbushina A."/>
            <person name="Walker B."/>
            <person name="Young S.K."/>
            <person name="Zeng Q."/>
            <person name="Gargeya S."/>
            <person name="Fitzgerald M."/>
            <person name="Haas B."/>
            <person name="Abouelleil A."/>
            <person name="Allen A.W."/>
            <person name="Alvarado L."/>
            <person name="Arachchi H.M."/>
            <person name="Berlin A.M."/>
            <person name="Chapman S.B."/>
            <person name="Gainer-Dewar J."/>
            <person name="Goldberg J."/>
            <person name="Griggs A."/>
            <person name="Gujja S."/>
            <person name="Hansen M."/>
            <person name="Howarth C."/>
            <person name="Imamovic A."/>
            <person name="Ireland A."/>
            <person name="Larimer J."/>
            <person name="McCowan C."/>
            <person name="Murphy C."/>
            <person name="Pearson M."/>
            <person name="Poon T.W."/>
            <person name="Priest M."/>
            <person name="Roberts A."/>
            <person name="Saif S."/>
            <person name="Shea T."/>
            <person name="Sisk P."/>
            <person name="Sykes S."/>
            <person name="Wortman J."/>
            <person name="Nusbaum C."/>
            <person name="Birren B."/>
        </authorList>
    </citation>
    <scope>NUCLEOTIDE SEQUENCE [LARGE SCALE GENOMIC DNA]</scope>
    <source>
        <strain evidence="9 10">CBS 114405</strain>
    </source>
</reference>
<dbReference type="VEuPathDB" id="FungiDB:A1O7_08615"/>
<dbReference type="Proteomes" id="UP000019473">
    <property type="component" value="Unassembled WGS sequence"/>
</dbReference>
<evidence type="ECO:0000256" key="5">
    <source>
        <dbReference type="SAM" id="MobiDB-lite"/>
    </source>
</evidence>
<accession>W9VU37</accession>
<feature type="transmembrane region" description="Helical" evidence="6">
    <location>
        <begin position="254"/>
        <end position="270"/>
    </location>
</feature>
<dbReference type="HOGENOM" id="CLU_026578_0_1_1"/>
<keyword evidence="10" id="KW-1185">Reference proteome</keyword>
<feature type="domain" description="EamA" evidence="7">
    <location>
        <begin position="204"/>
        <end position="268"/>
    </location>
</feature>
<feature type="transmembrane region" description="Helical" evidence="6">
    <location>
        <begin position="402"/>
        <end position="422"/>
    </location>
</feature>
<evidence type="ECO:0000256" key="6">
    <source>
        <dbReference type="SAM" id="Phobius"/>
    </source>
</evidence>
<comment type="caution">
    <text evidence="9">The sequence shown here is derived from an EMBL/GenBank/DDBJ whole genome shotgun (WGS) entry which is preliminary data.</text>
</comment>
<dbReference type="GeneID" id="19183181"/>
<evidence type="ECO:0000256" key="1">
    <source>
        <dbReference type="ARBA" id="ARBA00004477"/>
    </source>
</evidence>
<feature type="transmembrane region" description="Helical" evidence="6">
    <location>
        <begin position="428"/>
        <end position="445"/>
    </location>
</feature>
<dbReference type="OrthoDB" id="1436450at2759"/>
<feature type="transmembrane region" description="Helical" evidence="6">
    <location>
        <begin position="374"/>
        <end position="395"/>
    </location>
</feature>
<keyword evidence="4 6" id="KW-0472">Membrane</keyword>
<dbReference type="SUPFAM" id="SSF103481">
    <property type="entry name" value="Multidrug resistance efflux transporter EmrE"/>
    <property type="match status" value="2"/>
</dbReference>
<feature type="transmembrane region" description="Helical" evidence="6">
    <location>
        <begin position="220"/>
        <end position="242"/>
    </location>
</feature>
<gene>
    <name evidence="9" type="ORF">A1O7_08615</name>
</gene>
<feature type="compositionally biased region" description="Polar residues" evidence="5">
    <location>
        <begin position="24"/>
        <end position="38"/>
    </location>
</feature>
<dbReference type="RefSeq" id="XP_007760796.1">
    <property type="nucleotide sequence ID" value="XM_007762606.1"/>
</dbReference>
<feature type="compositionally biased region" description="Basic and acidic residues" evidence="5">
    <location>
        <begin position="173"/>
        <end position="186"/>
    </location>
</feature>
<dbReference type="AlphaFoldDB" id="W9VU37"/>